<comment type="caution">
    <text evidence="2">The sequence shown here is derived from an EMBL/GenBank/DDBJ whole genome shotgun (WGS) entry which is preliminary data.</text>
</comment>
<feature type="coiled-coil region" evidence="1">
    <location>
        <begin position="571"/>
        <end position="605"/>
    </location>
</feature>
<keyword evidence="1" id="KW-0175">Coiled coil</keyword>
<reference evidence="2 3" key="1">
    <citation type="submission" date="2020-08" db="EMBL/GenBank/DDBJ databases">
        <title>Genomic Encyclopedia of Type Strains, Phase III (KMG-III): the genomes of soil and plant-associated and newly described type strains.</title>
        <authorList>
            <person name="Whitman W."/>
        </authorList>
    </citation>
    <scope>NUCLEOTIDE SEQUENCE [LARGE SCALE GENOMIC DNA]</scope>
    <source>
        <strain evidence="2 3">CECT 7341</strain>
    </source>
</reference>
<sequence>MTTTELSPVRAALDSGDFVRARELLAGLSAPPSAELLELRAQAAYGAGDLEGTLAAYGELYHLHLEGQRLHEAAFAAVMVAMYLMMDTGLMATVRAWLSRAETLVADAPESPVWAWLAAVRTYERLMCGDMPGTGQWARRAMAGGKQHGLAPPSIIGQVALARVRIHDGELDEGLSALDDVAVELSSGNLDPLTTGQMWCELICAMQWIGQHDRAEEWTEAMERWRQGAAFGGLHGRCRVHQAEIMRLRGPCDAAEQEALLACEELRPWMRREFGWPLTELGNARLRKGDFPGAEDAFLAAHENAWLPQPGLAMLRLAQGRVDDAFSMIESALASPFDVPSKERPPTGGLRRAPLREAQVVIALAAGDDKAAREAAADLAEIARMYRSRTLQNSALAARGRLARHDGRAGEAIRLLGEAVMEWIALRMPFEAATLRVELAAAHRTAGDDGSAELELDAACRAFEALNAGFWAEMARERLPTTPARQAASPEHCVFRREGDMRTVTYGGTTVHLRDLKGMRYLERLLTAPGREFHVLDLVSVERGALTIGTPREDLGVAAPCGLEVFDSKAREAYRQRLAETEEDIEEAEANNDLHRAELARADRQFLVDELRRGVGLNGRARSVGGGVERARTSATRSLRYALERIAQHHANLGEHLERTIRTGTYIAYEPDPRAPVDWTT</sequence>
<dbReference type="RefSeq" id="WP_183313504.1">
    <property type="nucleotide sequence ID" value="NZ_JACHXQ010000002.1"/>
</dbReference>
<dbReference type="InterPro" id="IPR011990">
    <property type="entry name" value="TPR-like_helical_dom_sf"/>
</dbReference>
<dbReference type="EMBL" id="JACHXQ010000002">
    <property type="protein sequence ID" value="MBB3183323.1"/>
    <property type="molecule type" value="Genomic_DNA"/>
</dbReference>
<dbReference type="AlphaFoldDB" id="A0A7W5DIQ8"/>
<dbReference type="Proteomes" id="UP000563050">
    <property type="component" value="Unassembled WGS sequence"/>
</dbReference>
<keyword evidence="3" id="KW-1185">Reference proteome</keyword>
<dbReference type="SUPFAM" id="SSF48452">
    <property type="entry name" value="TPR-like"/>
    <property type="match status" value="1"/>
</dbReference>
<accession>A0A7W5DIQ8</accession>
<protein>
    <submittedName>
        <fullName evidence="2">Tetratricopeptide (TPR) repeat protein</fullName>
    </submittedName>
</protein>
<evidence type="ECO:0000256" key="1">
    <source>
        <dbReference type="SAM" id="Coils"/>
    </source>
</evidence>
<organism evidence="2 3">
    <name type="scientific">Halomonas fontilapidosi</name>
    <dbReference type="NCBI Taxonomy" id="616675"/>
    <lineage>
        <taxon>Bacteria</taxon>
        <taxon>Pseudomonadati</taxon>
        <taxon>Pseudomonadota</taxon>
        <taxon>Gammaproteobacteria</taxon>
        <taxon>Oceanospirillales</taxon>
        <taxon>Halomonadaceae</taxon>
        <taxon>Halomonas</taxon>
    </lineage>
</organism>
<evidence type="ECO:0000313" key="2">
    <source>
        <dbReference type="EMBL" id="MBB3183323.1"/>
    </source>
</evidence>
<evidence type="ECO:0000313" key="3">
    <source>
        <dbReference type="Proteomes" id="UP000563050"/>
    </source>
</evidence>
<gene>
    <name evidence="2" type="ORF">FHR95_000864</name>
</gene>
<name>A0A7W5DIQ8_9GAMM</name>
<dbReference type="Gene3D" id="1.25.40.10">
    <property type="entry name" value="Tetratricopeptide repeat domain"/>
    <property type="match status" value="1"/>
</dbReference>
<proteinExistence type="predicted"/>